<evidence type="ECO:0000313" key="5">
    <source>
        <dbReference type="Proteomes" id="UP000612746"/>
    </source>
</evidence>
<dbReference type="AlphaFoldDB" id="A0A8H7Q889"/>
<dbReference type="SUPFAM" id="SSF81296">
    <property type="entry name" value="E set domains"/>
    <property type="match status" value="1"/>
</dbReference>
<feature type="region of interest" description="Disordered" evidence="2">
    <location>
        <begin position="196"/>
        <end position="225"/>
    </location>
</feature>
<dbReference type="PANTHER" id="PTHR10343">
    <property type="entry name" value="5'-AMP-ACTIVATED PROTEIN KINASE , BETA SUBUNIT"/>
    <property type="match status" value="1"/>
</dbReference>
<keyword evidence="5" id="KW-1185">Reference proteome</keyword>
<feature type="region of interest" description="Disordered" evidence="2">
    <location>
        <begin position="246"/>
        <end position="323"/>
    </location>
</feature>
<dbReference type="GO" id="GO:0031588">
    <property type="term" value="C:nucleotide-activated protein kinase complex"/>
    <property type="evidence" value="ECO:0007669"/>
    <property type="project" value="TreeGrafter"/>
</dbReference>
<dbReference type="GO" id="GO:0005634">
    <property type="term" value="C:nucleus"/>
    <property type="evidence" value="ECO:0007669"/>
    <property type="project" value="TreeGrafter"/>
</dbReference>
<dbReference type="InterPro" id="IPR014756">
    <property type="entry name" value="Ig_E-set"/>
</dbReference>
<feature type="compositionally biased region" description="Basic and acidic residues" evidence="2">
    <location>
        <begin position="202"/>
        <end position="215"/>
    </location>
</feature>
<evidence type="ECO:0000313" key="4">
    <source>
        <dbReference type="EMBL" id="KAG2187616.1"/>
    </source>
</evidence>
<dbReference type="InterPro" id="IPR013783">
    <property type="entry name" value="Ig-like_fold"/>
</dbReference>
<gene>
    <name evidence="4" type="ORF">INT44_005305</name>
</gene>
<comment type="similarity">
    <text evidence="1">Belongs to the 5'-AMP-activated protein kinase beta subunit family.</text>
</comment>
<feature type="compositionally biased region" description="Low complexity" evidence="2">
    <location>
        <begin position="248"/>
        <end position="290"/>
    </location>
</feature>
<dbReference type="GO" id="GO:0019901">
    <property type="term" value="F:protein kinase binding"/>
    <property type="evidence" value="ECO:0007669"/>
    <property type="project" value="TreeGrafter"/>
</dbReference>
<dbReference type="InterPro" id="IPR050827">
    <property type="entry name" value="CRP1_MDG1_kinase"/>
</dbReference>
<dbReference type="Proteomes" id="UP000612746">
    <property type="component" value="Unassembled WGS sequence"/>
</dbReference>
<dbReference type="GO" id="GO:0007165">
    <property type="term" value="P:signal transduction"/>
    <property type="evidence" value="ECO:0007669"/>
    <property type="project" value="TreeGrafter"/>
</dbReference>
<sequence length="323" mass="34818">MSQQKTFKHTFTYTAPEAKSVLVTGTFDNWSKTQVLDFVNNGVFTATVQIPYETAGQDILYKYVVDDHWLTDSKTETSTDAEGNVNNILHAPIEPEVTETSVSEANVADAGPEQPKQEALPPLFVPPVVLPSDRAAYEEAKGSEEYNSCLSKWKESGEFSILVDQCSDRSIQFDIAAVAKGDNEVVKPQATNIESFPVVENDLDRANSPEHDKVAEPPVATPPENIEALTEPTNEEQSATNAVELPSAATTNAEPAAATTEVTADTTNANNTTETTGATNQDTQANTAAPAPEPTVSTTSNGHKIREKKNSLGSKIKGFFKKL</sequence>
<evidence type="ECO:0000256" key="1">
    <source>
        <dbReference type="ARBA" id="ARBA00010926"/>
    </source>
</evidence>
<dbReference type="GO" id="GO:0005737">
    <property type="term" value="C:cytoplasm"/>
    <property type="evidence" value="ECO:0007669"/>
    <property type="project" value="TreeGrafter"/>
</dbReference>
<evidence type="ECO:0000256" key="2">
    <source>
        <dbReference type="SAM" id="MobiDB-lite"/>
    </source>
</evidence>
<dbReference type="Gene3D" id="2.60.40.10">
    <property type="entry name" value="Immunoglobulins"/>
    <property type="match status" value="1"/>
</dbReference>
<dbReference type="Pfam" id="PF16561">
    <property type="entry name" value="AMPK1_CBM"/>
    <property type="match status" value="1"/>
</dbReference>
<name>A0A8H7Q889_9FUNG</name>
<dbReference type="EMBL" id="JAEPRA010000003">
    <property type="protein sequence ID" value="KAG2187616.1"/>
    <property type="molecule type" value="Genomic_DNA"/>
</dbReference>
<reference evidence="4" key="1">
    <citation type="submission" date="2020-12" db="EMBL/GenBank/DDBJ databases">
        <title>Metabolic potential, ecology and presence of endohyphal bacteria is reflected in genomic diversity of Mucoromycotina.</title>
        <authorList>
            <person name="Muszewska A."/>
            <person name="Okrasinska A."/>
            <person name="Steczkiewicz K."/>
            <person name="Drgas O."/>
            <person name="Orlowska M."/>
            <person name="Perlinska-Lenart U."/>
            <person name="Aleksandrzak-Piekarczyk T."/>
            <person name="Szatraj K."/>
            <person name="Zielenkiewicz U."/>
            <person name="Pilsyk S."/>
            <person name="Malc E."/>
            <person name="Mieczkowski P."/>
            <person name="Kruszewska J.S."/>
            <person name="Biernat P."/>
            <person name="Pawlowska J."/>
        </authorList>
    </citation>
    <scope>NUCLEOTIDE SEQUENCE</scope>
    <source>
        <strain evidence="4">WA0000051536</strain>
    </source>
</reference>
<dbReference type="OrthoDB" id="5873279at2759"/>
<organism evidence="4 5">
    <name type="scientific">Umbelopsis vinacea</name>
    <dbReference type="NCBI Taxonomy" id="44442"/>
    <lineage>
        <taxon>Eukaryota</taxon>
        <taxon>Fungi</taxon>
        <taxon>Fungi incertae sedis</taxon>
        <taxon>Mucoromycota</taxon>
        <taxon>Mucoromycotina</taxon>
        <taxon>Umbelopsidomycetes</taxon>
        <taxon>Umbelopsidales</taxon>
        <taxon>Umbelopsidaceae</taxon>
        <taxon>Umbelopsis</taxon>
    </lineage>
</organism>
<accession>A0A8H7Q889</accession>
<protein>
    <recommendedName>
        <fullName evidence="3">AMP-activated protein kinase glycogen-binding domain-containing protein</fullName>
    </recommendedName>
</protein>
<proteinExistence type="inferred from homology"/>
<dbReference type="InterPro" id="IPR032640">
    <property type="entry name" value="AMPK1_CBM"/>
</dbReference>
<dbReference type="PANTHER" id="PTHR10343:SF84">
    <property type="entry name" value="5'-AMP-ACTIVATED PROTEIN KINASE SUBUNIT BETA-1"/>
    <property type="match status" value="1"/>
</dbReference>
<feature type="domain" description="AMP-activated protein kinase glycogen-binding" evidence="3">
    <location>
        <begin position="10"/>
        <end position="90"/>
    </location>
</feature>
<dbReference type="CDD" id="cd02859">
    <property type="entry name" value="E_set_AMPKbeta_like_N"/>
    <property type="match status" value="1"/>
</dbReference>
<evidence type="ECO:0000259" key="3">
    <source>
        <dbReference type="Pfam" id="PF16561"/>
    </source>
</evidence>
<comment type="caution">
    <text evidence="4">The sequence shown here is derived from an EMBL/GenBank/DDBJ whole genome shotgun (WGS) entry which is preliminary data.</text>
</comment>